<keyword evidence="2" id="KW-1185">Reference proteome</keyword>
<gene>
    <name evidence="1" type="ORF">Patl1_34345</name>
</gene>
<name>A0ACC0ZU95_9ROSI</name>
<proteinExistence type="predicted"/>
<accession>A0ACC0ZU95</accession>
<organism evidence="1 2">
    <name type="scientific">Pistacia atlantica</name>
    <dbReference type="NCBI Taxonomy" id="434234"/>
    <lineage>
        <taxon>Eukaryota</taxon>
        <taxon>Viridiplantae</taxon>
        <taxon>Streptophyta</taxon>
        <taxon>Embryophyta</taxon>
        <taxon>Tracheophyta</taxon>
        <taxon>Spermatophyta</taxon>
        <taxon>Magnoliopsida</taxon>
        <taxon>eudicotyledons</taxon>
        <taxon>Gunneridae</taxon>
        <taxon>Pentapetalae</taxon>
        <taxon>rosids</taxon>
        <taxon>malvids</taxon>
        <taxon>Sapindales</taxon>
        <taxon>Anacardiaceae</taxon>
        <taxon>Pistacia</taxon>
    </lineage>
</organism>
<sequence>MASLRLSSHFRRNAHYHRSQTCPKTISESLTFLARSLSTGSRSIRRYLAHGDGHSSLDLESGRQWEEGNPLTQEEQMSSLKKPVNGIHDAISKIKFQALSMPSESASFESSPNFIRETKMAMANLSDIEEDEDNFEANAPSPFPESKISTPLLPETEINHEAHHIRNDSSQKVSNPPEHYSYIKDSTAEKNNDDIHPIHGSPTDSEYLSCTDVDQSTSIRKKVILEWFLVVANVVTEVSNSRARSAFVSTQVPFCSNCYSDIFRDGKPFGSIPGIIGLVSGTLQFILTAVAYGVYYSRHVNSPIKLHIGSIIFAIGLLCSKIIGEKHKTWQHFESSEST</sequence>
<evidence type="ECO:0000313" key="2">
    <source>
        <dbReference type="Proteomes" id="UP001164250"/>
    </source>
</evidence>
<evidence type="ECO:0000313" key="1">
    <source>
        <dbReference type="EMBL" id="KAJ0076339.1"/>
    </source>
</evidence>
<comment type="caution">
    <text evidence="1">The sequence shown here is derived from an EMBL/GenBank/DDBJ whole genome shotgun (WGS) entry which is preliminary data.</text>
</comment>
<reference evidence="2" key="1">
    <citation type="journal article" date="2023" name="G3 (Bethesda)">
        <title>Genome assembly and association tests identify interacting loci associated with vigor, precocity, and sex in interspecific pistachio rootstocks.</title>
        <authorList>
            <person name="Palmer W."/>
            <person name="Jacygrad E."/>
            <person name="Sagayaradj S."/>
            <person name="Cavanaugh K."/>
            <person name="Han R."/>
            <person name="Bertier L."/>
            <person name="Beede B."/>
            <person name="Kafkas S."/>
            <person name="Golino D."/>
            <person name="Preece J."/>
            <person name="Michelmore R."/>
        </authorList>
    </citation>
    <scope>NUCLEOTIDE SEQUENCE [LARGE SCALE GENOMIC DNA]</scope>
</reference>
<dbReference type="EMBL" id="CM047910">
    <property type="protein sequence ID" value="KAJ0076339.1"/>
    <property type="molecule type" value="Genomic_DNA"/>
</dbReference>
<protein>
    <submittedName>
        <fullName evidence="1">Uncharacterized protein</fullName>
    </submittedName>
</protein>
<dbReference type="Proteomes" id="UP001164250">
    <property type="component" value="Chromosome 15"/>
</dbReference>